<proteinExistence type="predicted"/>
<name>A0A9N9KHU1_9GLOM</name>
<evidence type="ECO:0000313" key="1">
    <source>
        <dbReference type="EMBL" id="CAG8826240.1"/>
    </source>
</evidence>
<dbReference type="AlphaFoldDB" id="A0A9N9KHU1"/>
<protein>
    <submittedName>
        <fullName evidence="1">14093_t:CDS:1</fullName>
    </submittedName>
</protein>
<dbReference type="Proteomes" id="UP000789759">
    <property type="component" value="Unassembled WGS sequence"/>
</dbReference>
<reference evidence="1" key="1">
    <citation type="submission" date="2021-06" db="EMBL/GenBank/DDBJ databases">
        <authorList>
            <person name="Kallberg Y."/>
            <person name="Tangrot J."/>
            <person name="Rosling A."/>
        </authorList>
    </citation>
    <scope>NUCLEOTIDE SEQUENCE</scope>
    <source>
        <strain evidence="1">FL966</strain>
    </source>
</reference>
<feature type="non-terminal residue" evidence="1">
    <location>
        <position position="1"/>
    </location>
</feature>
<accession>A0A9N9KHU1</accession>
<evidence type="ECO:0000313" key="2">
    <source>
        <dbReference type="Proteomes" id="UP000789759"/>
    </source>
</evidence>
<sequence>EIDYDGVTFFDDVKTYPSLVGPLTVTPKIQERNYDSRRKNELDDRIRKETATTATTVTSKVVVILSFWRRSNKKSG</sequence>
<keyword evidence="2" id="KW-1185">Reference proteome</keyword>
<feature type="non-terminal residue" evidence="1">
    <location>
        <position position="76"/>
    </location>
</feature>
<gene>
    <name evidence="1" type="ORF">CPELLU_LOCUS20195</name>
</gene>
<comment type="caution">
    <text evidence="1">The sequence shown here is derived from an EMBL/GenBank/DDBJ whole genome shotgun (WGS) entry which is preliminary data.</text>
</comment>
<organism evidence="1 2">
    <name type="scientific">Cetraspora pellucida</name>
    <dbReference type="NCBI Taxonomy" id="1433469"/>
    <lineage>
        <taxon>Eukaryota</taxon>
        <taxon>Fungi</taxon>
        <taxon>Fungi incertae sedis</taxon>
        <taxon>Mucoromycota</taxon>
        <taxon>Glomeromycotina</taxon>
        <taxon>Glomeromycetes</taxon>
        <taxon>Diversisporales</taxon>
        <taxon>Gigasporaceae</taxon>
        <taxon>Cetraspora</taxon>
    </lineage>
</organism>
<dbReference type="EMBL" id="CAJVQA010057080">
    <property type="protein sequence ID" value="CAG8826240.1"/>
    <property type="molecule type" value="Genomic_DNA"/>
</dbReference>